<keyword evidence="1" id="KW-0805">Transcription regulation</keyword>
<dbReference type="SUPFAM" id="SSF46894">
    <property type="entry name" value="C-terminal effector domain of the bipartite response regulators"/>
    <property type="match status" value="2"/>
</dbReference>
<protein>
    <submittedName>
        <fullName evidence="5">DNA-binding response regulator</fullName>
    </submittedName>
</protein>
<gene>
    <name evidence="5" type="ORF">D8779_06975</name>
</gene>
<dbReference type="Pfam" id="PF00196">
    <property type="entry name" value="GerE"/>
    <property type="match status" value="2"/>
</dbReference>
<dbReference type="Gene3D" id="1.10.10.10">
    <property type="entry name" value="Winged helix-like DNA-binding domain superfamily/Winged helix DNA-binding domain"/>
    <property type="match status" value="2"/>
</dbReference>
<keyword evidence="6" id="KW-1185">Reference proteome</keyword>
<dbReference type="RefSeq" id="WP_136663700.1">
    <property type="nucleotide sequence ID" value="NZ_RFLV01000001.1"/>
</dbReference>
<name>A0A4T2A5Q3_9PSED</name>
<feature type="domain" description="HTH luxR-type" evidence="4">
    <location>
        <begin position="1"/>
        <end position="60"/>
    </location>
</feature>
<dbReference type="InterPro" id="IPR000792">
    <property type="entry name" value="Tscrpt_reg_LuxR_C"/>
</dbReference>
<dbReference type="GO" id="GO:0006355">
    <property type="term" value="P:regulation of DNA-templated transcription"/>
    <property type="evidence" value="ECO:0007669"/>
    <property type="project" value="InterPro"/>
</dbReference>
<accession>A0A4T2A5Q3</accession>
<dbReference type="EMBL" id="RFLV01000001">
    <property type="protein sequence ID" value="TIH10416.1"/>
    <property type="molecule type" value="Genomic_DNA"/>
</dbReference>
<dbReference type="OrthoDB" id="9816469at2"/>
<dbReference type="Proteomes" id="UP000307541">
    <property type="component" value="Unassembled WGS sequence"/>
</dbReference>
<evidence type="ECO:0000259" key="4">
    <source>
        <dbReference type="PROSITE" id="PS50043"/>
    </source>
</evidence>
<evidence type="ECO:0000313" key="6">
    <source>
        <dbReference type="Proteomes" id="UP000307541"/>
    </source>
</evidence>
<dbReference type="SMART" id="SM00421">
    <property type="entry name" value="HTH_LUXR"/>
    <property type="match status" value="2"/>
</dbReference>
<feature type="domain" description="HTH luxR-type" evidence="4">
    <location>
        <begin position="69"/>
        <end position="134"/>
    </location>
</feature>
<dbReference type="PROSITE" id="PS50043">
    <property type="entry name" value="HTH_LUXR_2"/>
    <property type="match status" value="2"/>
</dbReference>
<dbReference type="PANTHER" id="PTHR44688:SF16">
    <property type="entry name" value="DNA-BINDING TRANSCRIPTIONAL ACTIVATOR DEVR_DOSR"/>
    <property type="match status" value="1"/>
</dbReference>
<keyword evidence="3" id="KW-0804">Transcription</keyword>
<dbReference type="PRINTS" id="PR00038">
    <property type="entry name" value="HTHLUXR"/>
</dbReference>
<comment type="caution">
    <text evidence="5">The sequence shown here is derived from an EMBL/GenBank/DDBJ whole genome shotgun (WGS) entry which is preliminary data.</text>
</comment>
<evidence type="ECO:0000256" key="1">
    <source>
        <dbReference type="ARBA" id="ARBA00023015"/>
    </source>
</evidence>
<dbReference type="InterPro" id="IPR016032">
    <property type="entry name" value="Sig_transdc_resp-reg_C-effctor"/>
</dbReference>
<evidence type="ECO:0000256" key="2">
    <source>
        <dbReference type="ARBA" id="ARBA00023125"/>
    </source>
</evidence>
<organism evidence="5 6">
    <name type="scientific">Pseudomonas leptonychotis</name>
    <dbReference type="NCBI Taxonomy" id="2448482"/>
    <lineage>
        <taxon>Bacteria</taxon>
        <taxon>Pseudomonadati</taxon>
        <taxon>Pseudomonadota</taxon>
        <taxon>Gammaproteobacteria</taxon>
        <taxon>Pseudomonadales</taxon>
        <taxon>Pseudomonadaceae</taxon>
        <taxon>Pseudomonas</taxon>
    </lineage>
</organism>
<sequence length="147" mass="16390">MLTPREFQALSLIAKGCTDRDISTQLCVSLSTARKHREHLHDKLSLNKSAQLAIYYLENFAAPEPTNKEQLQNTKLSARELQIVQLFAQGMSDKEVARELAISDLTVRKHRGNMQDKLAASNICGLLYALVARGWLELPLKGQVSTG</sequence>
<dbReference type="GO" id="GO:0003677">
    <property type="term" value="F:DNA binding"/>
    <property type="evidence" value="ECO:0007669"/>
    <property type="project" value="UniProtKB-KW"/>
</dbReference>
<dbReference type="AlphaFoldDB" id="A0A4T2A5Q3"/>
<dbReference type="InterPro" id="IPR036388">
    <property type="entry name" value="WH-like_DNA-bd_sf"/>
</dbReference>
<evidence type="ECO:0000256" key="3">
    <source>
        <dbReference type="ARBA" id="ARBA00023163"/>
    </source>
</evidence>
<keyword evidence="2 5" id="KW-0238">DNA-binding</keyword>
<dbReference type="CDD" id="cd06170">
    <property type="entry name" value="LuxR_C_like"/>
    <property type="match status" value="2"/>
</dbReference>
<reference evidence="5 6" key="1">
    <citation type="submission" date="2018-10" db="EMBL/GenBank/DDBJ databases">
        <title>Pseudomonas leptonychotis sp. nov., isolated from Weddell seals in Antarctica.</title>
        <authorList>
            <person name="Novakova D."/>
            <person name="Svec P."/>
            <person name="Kralova S."/>
            <person name="Kristofova L."/>
            <person name="Zeman M."/>
            <person name="Pantucek R."/>
            <person name="Maslanova I."/>
            <person name="Sedlacek I."/>
        </authorList>
    </citation>
    <scope>NUCLEOTIDE SEQUENCE [LARGE SCALE GENOMIC DNA]</scope>
    <source>
        <strain evidence="5 6">CCM 8849</strain>
    </source>
</reference>
<evidence type="ECO:0000313" key="5">
    <source>
        <dbReference type="EMBL" id="TIH10416.1"/>
    </source>
</evidence>
<proteinExistence type="predicted"/>
<dbReference type="PANTHER" id="PTHR44688">
    <property type="entry name" value="DNA-BINDING TRANSCRIPTIONAL ACTIVATOR DEVR_DOSR"/>
    <property type="match status" value="1"/>
</dbReference>